<name>A0A5B8XRH9_9DELT</name>
<dbReference type="RefSeq" id="WP_146960327.1">
    <property type="nucleotide sequence ID" value="NZ_CP042467.1"/>
</dbReference>
<evidence type="ECO:0000256" key="1">
    <source>
        <dbReference type="SAM" id="SignalP"/>
    </source>
</evidence>
<evidence type="ECO:0000313" key="2">
    <source>
        <dbReference type="EMBL" id="QED28154.1"/>
    </source>
</evidence>
<evidence type="ECO:0008006" key="4">
    <source>
        <dbReference type="Google" id="ProtNLM"/>
    </source>
</evidence>
<keyword evidence="1" id="KW-0732">Signal</keyword>
<protein>
    <recommendedName>
        <fullName evidence="4">Exopolysaccharide biosynthesis protein YbjH</fullName>
    </recommendedName>
</protein>
<feature type="signal peptide" evidence="1">
    <location>
        <begin position="1"/>
        <end position="24"/>
    </location>
</feature>
<accession>A0A5B8XRH9</accession>
<dbReference type="Proteomes" id="UP000321595">
    <property type="component" value="Chromosome"/>
</dbReference>
<organism evidence="2 3">
    <name type="scientific">Microvenator marinus</name>
    <dbReference type="NCBI Taxonomy" id="2600177"/>
    <lineage>
        <taxon>Bacteria</taxon>
        <taxon>Deltaproteobacteria</taxon>
        <taxon>Bradymonadales</taxon>
        <taxon>Microvenatoraceae</taxon>
        <taxon>Microvenator</taxon>
    </lineage>
</organism>
<dbReference type="KEGG" id="bbae:FRD01_13120"/>
<dbReference type="AlphaFoldDB" id="A0A5B8XRH9"/>
<gene>
    <name evidence="2" type="ORF">FRD01_13120</name>
</gene>
<feature type="chain" id="PRO_5022729228" description="Exopolysaccharide biosynthesis protein YbjH" evidence="1">
    <location>
        <begin position="25"/>
        <end position="238"/>
    </location>
</feature>
<proteinExistence type="predicted"/>
<dbReference type="EMBL" id="CP042467">
    <property type="protein sequence ID" value="QED28154.1"/>
    <property type="molecule type" value="Genomic_DNA"/>
</dbReference>
<evidence type="ECO:0000313" key="3">
    <source>
        <dbReference type="Proteomes" id="UP000321595"/>
    </source>
</evidence>
<sequence length="238" mass="25395">MKNRSALIYLAFFAATFLSSTAFAWDFENAIEDGAVLGLGTQNLASVSIYGVLAHAHEDANDTDPAGSYGIHFELAGLPFFTLNEGFFGVEAEGTFGLPWNYFGGLNMSGGALISPLRLPFIKPSLGFGVGFGSHYYGYIQPRVAASLEVIDIEFAAMWIPQFASHIAGEGGLTEPGIGHLRLRGSVYIPFGEANDLGSRTGLRVFVERHSFAGQADLLIEKNVVPGDYWGGGIGAAF</sequence>
<reference evidence="2 3" key="1">
    <citation type="submission" date="2019-08" db="EMBL/GenBank/DDBJ databases">
        <authorList>
            <person name="Liang Q."/>
        </authorList>
    </citation>
    <scope>NUCLEOTIDE SEQUENCE [LARGE SCALE GENOMIC DNA]</scope>
    <source>
        <strain evidence="2 3">V1718</strain>
    </source>
</reference>
<keyword evidence="3" id="KW-1185">Reference proteome</keyword>